<keyword evidence="2" id="KW-1185">Reference proteome</keyword>
<reference evidence="2" key="1">
    <citation type="journal article" date="2019" name="Int. J. Syst. Evol. Microbiol.">
        <title>The Global Catalogue of Microorganisms (GCM) 10K type strain sequencing project: providing services to taxonomists for standard genome sequencing and annotation.</title>
        <authorList>
            <consortium name="The Broad Institute Genomics Platform"/>
            <consortium name="The Broad Institute Genome Sequencing Center for Infectious Disease"/>
            <person name="Wu L."/>
            <person name="Ma J."/>
        </authorList>
    </citation>
    <scope>NUCLEOTIDE SEQUENCE [LARGE SCALE GENOMIC DNA]</scope>
    <source>
        <strain evidence="2">CGMCC 1.3685</strain>
    </source>
</reference>
<accession>A0ABQ2DFQ3</accession>
<sequence length="101" mass="11542">MNQPLIIINDAVLSRATILYRTTHDDEHIENLASVCPIPNADITARYEWAEFKLASTCLAHACKLGYETWRLAEKNEKYVYVARLIVRKYDADRANESGQA</sequence>
<name>A0ABQ2DFQ3_9MICC</name>
<dbReference type="GeneID" id="303303745"/>
<organism evidence="1 2">
    <name type="scientific">Glutamicibacter ardleyensis</name>
    <dbReference type="NCBI Taxonomy" id="225894"/>
    <lineage>
        <taxon>Bacteria</taxon>
        <taxon>Bacillati</taxon>
        <taxon>Actinomycetota</taxon>
        <taxon>Actinomycetes</taxon>
        <taxon>Micrococcales</taxon>
        <taxon>Micrococcaceae</taxon>
        <taxon>Glutamicibacter</taxon>
    </lineage>
</organism>
<proteinExistence type="predicted"/>
<evidence type="ECO:0000313" key="2">
    <source>
        <dbReference type="Proteomes" id="UP000606115"/>
    </source>
</evidence>
<gene>
    <name evidence="1" type="ORF">GCM10007173_13720</name>
</gene>
<dbReference type="RefSeq" id="WP_188684637.1">
    <property type="nucleotide sequence ID" value="NZ_BMKX01000002.1"/>
</dbReference>
<dbReference type="EMBL" id="BMKX01000002">
    <property type="protein sequence ID" value="GGJ56177.1"/>
    <property type="molecule type" value="Genomic_DNA"/>
</dbReference>
<comment type="caution">
    <text evidence="1">The sequence shown here is derived from an EMBL/GenBank/DDBJ whole genome shotgun (WGS) entry which is preliminary data.</text>
</comment>
<evidence type="ECO:0000313" key="1">
    <source>
        <dbReference type="EMBL" id="GGJ56177.1"/>
    </source>
</evidence>
<protein>
    <submittedName>
        <fullName evidence="1">Uncharacterized protein</fullName>
    </submittedName>
</protein>
<dbReference type="Proteomes" id="UP000606115">
    <property type="component" value="Unassembled WGS sequence"/>
</dbReference>